<dbReference type="EMBL" id="JAHUZD010000058">
    <property type="protein sequence ID" value="KAI3405204.2"/>
    <property type="molecule type" value="Genomic_DNA"/>
</dbReference>
<sequence length="400" mass="43056">MFSILSFTKHALNTLAFALLAQGIVIPDGLEKRDGAGFVALDFDVVRNPLNMNLTQFIDGDLAKRNDVPLTLHDKVAYYSSSITVGSNKQPQTVLVDTGSSDLWIVDVNAQCQDDIDCKDNGTFDPKTSTTYQSLGTQFSIVYGDETSSQGPWAKDTVSFGGISITGQQFADVNSTSSDVAVMGIGFKSGESVESGENYDNIPITLKKQGFIKSTAYSLYLNSPGAATGQLIFGGVDNAKYSGNLIAETITSPDRLIITLDTIDYAGTAYNYSDGALLDSGTTLTFLRSDIASQIAKQVGATWVTNDSSGDGQYVIDCDASVSGNVAYTFEKGAKITVPLSEFIHRTHSKKCLWGIQPKRNFAILGDNFLRHAYLLYNLDANTISIAQVKYTSDSNIVAV</sequence>
<evidence type="ECO:0000256" key="1">
    <source>
        <dbReference type="ARBA" id="ARBA00001675"/>
    </source>
</evidence>
<dbReference type="PROSITE" id="PS00141">
    <property type="entry name" value="ASP_PROTEASE"/>
    <property type="match status" value="2"/>
</dbReference>
<keyword evidence="6 13" id="KW-0645">Protease</keyword>
<comment type="caution">
    <text evidence="16">The sequence shown here is derived from an EMBL/GenBank/DDBJ whole genome shotgun (WGS) entry which is preliminary data.</text>
</comment>
<feature type="domain" description="Peptidase A1" evidence="15">
    <location>
        <begin position="79"/>
        <end position="387"/>
    </location>
</feature>
<dbReference type="FunFam" id="2.40.70.10:FF:000023">
    <property type="entry name" value="Aspartic protease"/>
    <property type="match status" value="1"/>
</dbReference>
<dbReference type="PANTHER" id="PTHR47966">
    <property type="entry name" value="BETA-SITE APP-CLEAVING ENZYME, ISOFORM A-RELATED"/>
    <property type="match status" value="1"/>
</dbReference>
<dbReference type="GO" id="GO:0005576">
    <property type="term" value="C:extracellular region"/>
    <property type="evidence" value="ECO:0007669"/>
    <property type="project" value="UniProtKB-SubCell"/>
</dbReference>
<evidence type="ECO:0000256" key="12">
    <source>
        <dbReference type="PIRSR" id="PIRSR601461-1"/>
    </source>
</evidence>
<evidence type="ECO:0000256" key="14">
    <source>
        <dbReference type="SAM" id="SignalP"/>
    </source>
</evidence>
<proteinExistence type="inferred from homology"/>
<dbReference type="RefSeq" id="XP_049180949.1">
    <property type="nucleotide sequence ID" value="XM_049323159.1"/>
</dbReference>
<comment type="subcellular location">
    <subcellularLocation>
        <location evidence="2">Secreted</location>
    </subcellularLocation>
</comment>
<keyword evidence="11" id="KW-1015">Disulfide bond</keyword>
<keyword evidence="5" id="KW-0964">Secreted</keyword>
<dbReference type="EC" id="3.4.23.24" evidence="4"/>
<evidence type="ECO:0000256" key="5">
    <source>
        <dbReference type="ARBA" id="ARBA00022525"/>
    </source>
</evidence>
<comment type="similarity">
    <text evidence="3 13">Belongs to the peptidase A1 family.</text>
</comment>
<dbReference type="PANTHER" id="PTHR47966:SF65">
    <property type="entry name" value="ASPARTIC-TYPE ENDOPEPTIDASE"/>
    <property type="match status" value="1"/>
</dbReference>
<dbReference type="PRINTS" id="PR00792">
    <property type="entry name" value="PEPSIN"/>
</dbReference>
<evidence type="ECO:0000256" key="2">
    <source>
        <dbReference type="ARBA" id="ARBA00004613"/>
    </source>
</evidence>
<dbReference type="Pfam" id="PF00026">
    <property type="entry name" value="Asp"/>
    <property type="match status" value="1"/>
</dbReference>
<reference evidence="16" key="1">
    <citation type="journal article" date="2022" name="DNA Res.">
        <title>Genome analysis of five recently described species of the CUG-Ser clade uncovers Candida theae as a new hybrid lineage with pathogenic potential in the Candida parapsilosis species complex.</title>
        <authorList>
            <person name="Mixao V."/>
            <person name="Del Olmo V."/>
            <person name="Hegedusova E."/>
            <person name="Saus E."/>
            <person name="Pryszcz L."/>
            <person name="Cillingova A."/>
            <person name="Nosek J."/>
            <person name="Gabaldon T."/>
        </authorList>
    </citation>
    <scope>NUCLEOTIDE SEQUENCE</scope>
    <source>
        <strain evidence="16">CBS 10844</strain>
    </source>
</reference>
<name>A0AAI9SZH4_9ASCO</name>
<evidence type="ECO:0000256" key="11">
    <source>
        <dbReference type="ARBA" id="ARBA00023157"/>
    </source>
</evidence>
<keyword evidence="8 13" id="KW-0064">Aspartyl protease</keyword>
<dbReference type="GO" id="GO:0006508">
    <property type="term" value="P:proteolysis"/>
    <property type="evidence" value="ECO:0007669"/>
    <property type="project" value="UniProtKB-KW"/>
</dbReference>
<keyword evidence="7 14" id="KW-0732">Signal</keyword>
<dbReference type="InterPro" id="IPR001969">
    <property type="entry name" value="Aspartic_peptidase_AS"/>
</dbReference>
<organism evidence="16 17">
    <name type="scientific">Candida oxycetoniae</name>
    <dbReference type="NCBI Taxonomy" id="497107"/>
    <lineage>
        <taxon>Eukaryota</taxon>
        <taxon>Fungi</taxon>
        <taxon>Dikarya</taxon>
        <taxon>Ascomycota</taxon>
        <taxon>Saccharomycotina</taxon>
        <taxon>Pichiomycetes</taxon>
        <taxon>Debaryomycetaceae</taxon>
        <taxon>Candida/Lodderomyces clade</taxon>
        <taxon>Candida</taxon>
    </lineage>
</organism>
<evidence type="ECO:0000256" key="4">
    <source>
        <dbReference type="ARBA" id="ARBA00013207"/>
    </source>
</evidence>
<protein>
    <recommendedName>
        <fullName evidence="4">candidapepsin</fullName>
        <ecNumber evidence="4">3.4.23.24</ecNumber>
    </recommendedName>
</protein>
<evidence type="ECO:0000256" key="3">
    <source>
        <dbReference type="ARBA" id="ARBA00007447"/>
    </source>
</evidence>
<feature type="chain" id="PRO_5042619116" description="candidapepsin" evidence="14">
    <location>
        <begin position="24"/>
        <end position="400"/>
    </location>
</feature>
<dbReference type="PROSITE" id="PS51767">
    <property type="entry name" value="PEPTIDASE_A1"/>
    <property type="match status" value="1"/>
</dbReference>
<dbReference type="InterPro" id="IPR021109">
    <property type="entry name" value="Peptidase_aspartic_dom_sf"/>
</dbReference>
<dbReference type="FunFam" id="2.40.70.10:FF:000011">
    <property type="entry name" value="Aspartic protease"/>
    <property type="match status" value="1"/>
</dbReference>
<evidence type="ECO:0000313" key="17">
    <source>
        <dbReference type="Proteomes" id="UP001202479"/>
    </source>
</evidence>
<evidence type="ECO:0000256" key="8">
    <source>
        <dbReference type="ARBA" id="ARBA00022750"/>
    </source>
</evidence>
<evidence type="ECO:0000256" key="9">
    <source>
        <dbReference type="ARBA" id="ARBA00022801"/>
    </source>
</evidence>
<dbReference type="Gene3D" id="2.40.70.10">
    <property type="entry name" value="Acid Proteases"/>
    <property type="match status" value="2"/>
</dbReference>
<feature type="active site" evidence="12">
    <location>
        <position position="97"/>
    </location>
</feature>
<evidence type="ECO:0000256" key="6">
    <source>
        <dbReference type="ARBA" id="ARBA00022670"/>
    </source>
</evidence>
<dbReference type="SUPFAM" id="SSF50630">
    <property type="entry name" value="Acid proteases"/>
    <property type="match status" value="1"/>
</dbReference>
<dbReference type="Proteomes" id="UP001202479">
    <property type="component" value="Unassembled WGS sequence"/>
</dbReference>
<dbReference type="InterPro" id="IPR033121">
    <property type="entry name" value="PEPTIDASE_A1"/>
</dbReference>
<dbReference type="AlphaFoldDB" id="A0AAI9SZH4"/>
<keyword evidence="17" id="KW-1185">Reference proteome</keyword>
<dbReference type="CDD" id="cd05474">
    <property type="entry name" value="SAP_like"/>
    <property type="match status" value="1"/>
</dbReference>
<dbReference type="GeneID" id="73379598"/>
<evidence type="ECO:0000259" key="15">
    <source>
        <dbReference type="PROSITE" id="PS51767"/>
    </source>
</evidence>
<dbReference type="GO" id="GO:0004190">
    <property type="term" value="F:aspartic-type endopeptidase activity"/>
    <property type="evidence" value="ECO:0007669"/>
    <property type="project" value="UniProtKB-KW"/>
</dbReference>
<comment type="catalytic activity">
    <reaction evidence="1">
        <text>Preferential cleavage at the carboxyl of hydrophobic amino acids, but fails to cleave 15-Leu-|-Tyr-16, 16-Tyr-|-Leu-17 and 24-Phe-|-Phe-25 of insulin B chain. Activates trypsinogen, and degrades keratin.</text>
        <dbReference type="EC" id="3.4.23.24"/>
    </reaction>
</comment>
<dbReference type="InterPro" id="IPR001461">
    <property type="entry name" value="Aspartic_peptidase_A1"/>
</dbReference>
<evidence type="ECO:0000313" key="16">
    <source>
        <dbReference type="EMBL" id="KAI3405204.2"/>
    </source>
</evidence>
<keyword evidence="10" id="KW-0865">Zymogen</keyword>
<dbReference type="InterPro" id="IPR033876">
    <property type="entry name" value="SAP-like"/>
</dbReference>
<keyword evidence="9 13" id="KW-0378">Hydrolase</keyword>
<evidence type="ECO:0000256" key="7">
    <source>
        <dbReference type="ARBA" id="ARBA00022729"/>
    </source>
</evidence>
<evidence type="ECO:0000256" key="13">
    <source>
        <dbReference type="RuleBase" id="RU000454"/>
    </source>
</evidence>
<evidence type="ECO:0000256" key="10">
    <source>
        <dbReference type="ARBA" id="ARBA00023145"/>
    </source>
</evidence>
<gene>
    <name evidence="16" type="ORF">KGF56_001981</name>
</gene>
<feature type="active site" evidence="12">
    <location>
        <position position="279"/>
    </location>
</feature>
<accession>A0AAI9SZH4</accession>
<feature type="signal peptide" evidence="14">
    <location>
        <begin position="1"/>
        <end position="23"/>
    </location>
</feature>